<evidence type="ECO:0000256" key="9">
    <source>
        <dbReference type="SAM" id="Coils"/>
    </source>
</evidence>
<dbReference type="EMBL" id="LR788194">
    <property type="protein sequence ID" value="CAB3264056.1"/>
    <property type="molecule type" value="mRNA"/>
</dbReference>
<dbReference type="InterPro" id="IPR011993">
    <property type="entry name" value="PH-like_dom_sf"/>
</dbReference>
<keyword evidence="5" id="KW-0963">Cytoplasm</keyword>
<evidence type="ECO:0000256" key="7">
    <source>
        <dbReference type="PIRSR" id="PIRSR630564-1"/>
    </source>
</evidence>
<dbReference type="EC" id="3.1.3.95" evidence="4"/>
<dbReference type="Pfam" id="PF02893">
    <property type="entry name" value="GRAM"/>
    <property type="match status" value="1"/>
</dbReference>
<keyword evidence="6" id="KW-0443">Lipid metabolism</keyword>
<evidence type="ECO:0000256" key="5">
    <source>
        <dbReference type="ARBA" id="ARBA00022490"/>
    </source>
</evidence>
<dbReference type="Pfam" id="PF06602">
    <property type="entry name" value="Myotub-related"/>
    <property type="match status" value="1"/>
</dbReference>
<dbReference type="SMART" id="SM00404">
    <property type="entry name" value="PTPc_motif"/>
    <property type="match status" value="1"/>
</dbReference>
<organism evidence="12">
    <name type="scientific">Phallusia mammillata</name>
    <dbReference type="NCBI Taxonomy" id="59560"/>
    <lineage>
        <taxon>Eukaryota</taxon>
        <taxon>Metazoa</taxon>
        <taxon>Chordata</taxon>
        <taxon>Tunicata</taxon>
        <taxon>Ascidiacea</taxon>
        <taxon>Phlebobranchia</taxon>
        <taxon>Ascidiidae</taxon>
        <taxon>Phallusia</taxon>
    </lineage>
</organism>
<dbReference type="SMART" id="SM00568">
    <property type="entry name" value="GRAM"/>
    <property type="match status" value="1"/>
</dbReference>
<dbReference type="GO" id="GO:0016020">
    <property type="term" value="C:membrane"/>
    <property type="evidence" value="ECO:0007669"/>
    <property type="project" value="TreeGrafter"/>
</dbReference>
<dbReference type="InterPro" id="IPR029021">
    <property type="entry name" value="Prot-tyrosine_phosphatase-like"/>
</dbReference>
<keyword evidence="9" id="KW-0175">Coiled coil</keyword>
<dbReference type="SUPFAM" id="SSF50729">
    <property type="entry name" value="PH domain-like"/>
    <property type="match status" value="1"/>
</dbReference>
<dbReference type="InterPro" id="IPR003595">
    <property type="entry name" value="Tyr_Pase_cat"/>
</dbReference>
<evidence type="ECO:0000256" key="2">
    <source>
        <dbReference type="ARBA" id="ARBA00004496"/>
    </source>
</evidence>
<comment type="subcellular location">
    <subcellularLocation>
        <location evidence="2">Cytoplasm</location>
    </subcellularLocation>
    <subcellularLocation>
        <location evidence="1">Endomembrane system</location>
        <topology evidence="1">Peripheral membrane protein</topology>
    </subcellularLocation>
</comment>
<dbReference type="Gene3D" id="2.30.29.30">
    <property type="entry name" value="Pleckstrin-homology domain (PH domain)/Phosphotyrosine-binding domain (PTB)"/>
    <property type="match status" value="1"/>
</dbReference>
<evidence type="ECO:0000256" key="1">
    <source>
        <dbReference type="ARBA" id="ARBA00004184"/>
    </source>
</evidence>
<evidence type="ECO:0000313" key="12">
    <source>
        <dbReference type="EMBL" id="CAB3264056.1"/>
    </source>
</evidence>
<dbReference type="AlphaFoldDB" id="A0A6F9DM40"/>
<comment type="similarity">
    <text evidence="3">Belongs to the protein-tyrosine phosphatase family. Non-receptor class myotubularin subfamily.</text>
</comment>
<dbReference type="InterPro" id="IPR010569">
    <property type="entry name" value="Myotubularin-like_Pase_dom"/>
</dbReference>
<dbReference type="GO" id="GO:0052629">
    <property type="term" value="F:phosphatidylinositol-3,5-bisphosphate 3-phosphatase activity"/>
    <property type="evidence" value="ECO:0007669"/>
    <property type="project" value="UniProtKB-EC"/>
</dbReference>
<dbReference type="InterPro" id="IPR016130">
    <property type="entry name" value="Tyr_Pase_AS"/>
</dbReference>
<dbReference type="GO" id="GO:0046856">
    <property type="term" value="P:phosphatidylinositol dephosphorylation"/>
    <property type="evidence" value="ECO:0007669"/>
    <property type="project" value="TreeGrafter"/>
</dbReference>
<dbReference type="PANTHER" id="PTHR10807">
    <property type="entry name" value="MYOTUBULARIN-RELATED"/>
    <property type="match status" value="1"/>
</dbReference>
<dbReference type="SUPFAM" id="SSF52799">
    <property type="entry name" value="(Phosphotyrosine protein) phosphatases II"/>
    <property type="match status" value="1"/>
</dbReference>
<name>A0A6F9DM40_9ASCI</name>
<dbReference type="GO" id="GO:0012505">
    <property type="term" value="C:endomembrane system"/>
    <property type="evidence" value="ECO:0007669"/>
    <property type="project" value="UniProtKB-SubCell"/>
</dbReference>
<feature type="domain" description="Myotubularin phosphatase" evidence="11">
    <location>
        <begin position="176"/>
        <end position="554"/>
    </location>
</feature>
<gene>
    <name evidence="12" type="primary">Mtmr2</name>
</gene>
<evidence type="ECO:0000256" key="8">
    <source>
        <dbReference type="PIRSR" id="PIRSR630564-2"/>
    </source>
</evidence>
<feature type="active site" description="Phosphocysteine intermediate" evidence="7">
    <location>
        <position position="390"/>
    </location>
</feature>
<evidence type="ECO:0000259" key="11">
    <source>
        <dbReference type="PROSITE" id="PS51339"/>
    </source>
</evidence>
<proteinExistence type="evidence at transcript level"/>
<dbReference type="CDD" id="cd13223">
    <property type="entry name" value="PH-GRAM_MTM-like"/>
    <property type="match status" value="1"/>
</dbReference>
<feature type="binding site" evidence="8">
    <location>
        <begin position="390"/>
        <end position="396"/>
    </location>
    <ligand>
        <name>substrate</name>
    </ligand>
</feature>
<dbReference type="InterPro" id="IPR030564">
    <property type="entry name" value="Myotubularin"/>
</dbReference>
<dbReference type="PANTHER" id="PTHR10807:SF128">
    <property type="entry name" value="PHOSPHATIDYLINOSITOL-3,5-BISPHOSPHATE 3-PHOSPHATASE"/>
    <property type="match status" value="1"/>
</dbReference>
<evidence type="ECO:0000256" key="3">
    <source>
        <dbReference type="ARBA" id="ARBA00007471"/>
    </source>
</evidence>
<feature type="domain" description="Tyrosine specific protein phosphatases" evidence="10">
    <location>
        <begin position="366"/>
        <end position="406"/>
    </location>
</feature>
<accession>A0A6F9DM40</accession>
<dbReference type="PROSITE" id="PS00383">
    <property type="entry name" value="TYR_PHOSPHATASE_1"/>
    <property type="match status" value="1"/>
</dbReference>
<dbReference type="GO" id="GO:0005737">
    <property type="term" value="C:cytoplasm"/>
    <property type="evidence" value="ECO:0007669"/>
    <property type="project" value="UniProtKB-SubCell"/>
</dbReference>
<feature type="binding site" evidence="8">
    <location>
        <begin position="326"/>
        <end position="327"/>
    </location>
    <ligand>
        <name>substrate</name>
    </ligand>
</feature>
<sequence length="614" mass="70641">MPECIELTPMDNSKSPESTQKADTMVESTLTTKSDGVPLYPGEVVCVALLKDVTYLCPYMGALTGRLVVTNYKLYFYQGTTEQYTRCIVEVPLCTISRIEKVGGVTTSSRNPDGRNPYGLEMFCKDIRVLRFVMRQENRQRKTIHDKLQELSFPASNKLPFFACLFKEEYAEDKNGWTTYSAKTEYQRLGMPIEGWRYTKHNSKYELCDTYPHLLVVPAAASDDDLKQVAQFRSRGRIPVLSWIHPESQATITRCAQPLVGISGKKSRDDERYIQLILDANPHAHKLLIFDARPQANAVANVARGGGYEKADVYTSSELFFCDIHNIHVMRESLRKLQDACLLAHPNDDKHWLSNLEQTQWLHHSKVILAAATRIADRIESGKASVLVHCSDGWDRTAQLTSLSMIMLDSYYRTLEGFMVLIEKEWLSFGHKFAQRIGHGDKNHSDSERSPVFLQFIDCVWQITQQFPTAFEFNEQFLILILDHLYSCLYGTFLYNSERERKKEDLRKKTKSLWSLVMSLRDDYLNALYVSAYQNHVLLPIAAVRHLDFWAGYYARWNPKMKMQEPIQERHKELLKIRDHLRKKVEELERQLAAKQNASSPALTIPQDAAALSV</sequence>
<reference evidence="12" key="1">
    <citation type="submission" date="2020-04" db="EMBL/GenBank/DDBJ databases">
        <authorList>
            <person name="Neveu A P."/>
        </authorList>
    </citation>
    <scope>NUCLEOTIDE SEQUENCE</scope>
    <source>
        <tissue evidence="12">Whole embryo</tissue>
    </source>
</reference>
<dbReference type="InterPro" id="IPR004182">
    <property type="entry name" value="GRAM"/>
</dbReference>
<evidence type="ECO:0000259" key="10">
    <source>
        <dbReference type="PROSITE" id="PS50056"/>
    </source>
</evidence>
<dbReference type="PROSITE" id="PS51339">
    <property type="entry name" value="PPASE_MYOTUBULARIN"/>
    <property type="match status" value="1"/>
</dbReference>
<dbReference type="GO" id="GO:0004438">
    <property type="term" value="F:phosphatidylinositol-3-phosphate phosphatase activity"/>
    <property type="evidence" value="ECO:0007669"/>
    <property type="project" value="TreeGrafter"/>
</dbReference>
<protein>
    <recommendedName>
        <fullName evidence="4">phosphatidylinositol-3,5-bisphosphate 3-phosphatase</fullName>
        <ecNumber evidence="4">3.1.3.95</ecNumber>
    </recommendedName>
</protein>
<feature type="coiled-coil region" evidence="9">
    <location>
        <begin position="571"/>
        <end position="598"/>
    </location>
</feature>
<dbReference type="InterPro" id="IPR000387">
    <property type="entry name" value="Tyr_Pase_dom"/>
</dbReference>
<evidence type="ECO:0000256" key="6">
    <source>
        <dbReference type="ARBA" id="ARBA00023098"/>
    </source>
</evidence>
<evidence type="ECO:0000256" key="4">
    <source>
        <dbReference type="ARBA" id="ARBA00012903"/>
    </source>
</evidence>
<dbReference type="PROSITE" id="PS50056">
    <property type="entry name" value="TYR_PHOSPHATASE_2"/>
    <property type="match status" value="1"/>
</dbReference>